<accession>A0ABW1MJL5</accession>
<evidence type="ECO:0000313" key="3">
    <source>
        <dbReference type="Proteomes" id="UP001596139"/>
    </source>
</evidence>
<protein>
    <recommendedName>
        <fullName evidence="4">Transposase</fullName>
    </recommendedName>
</protein>
<dbReference type="RefSeq" id="WP_157848838.1">
    <property type="nucleotide sequence ID" value="NZ_JBHSPX010000004.1"/>
</dbReference>
<evidence type="ECO:0000313" key="2">
    <source>
        <dbReference type="EMBL" id="MFC6063945.1"/>
    </source>
</evidence>
<comment type="caution">
    <text evidence="2">The sequence shown here is derived from an EMBL/GenBank/DDBJ whole genome shotgun (WGS) entry which is preliminary data.</text>
</comment>
<gene>
    <name evidence="2" type="ORF">ACFP4F_15450</name>
</gene>
<evidence type="ECO:0000256" key="1">
    <source>
        <dbReference type="SAM" id="MobiDB-lite"/>
    </source>
</evidence>
<name>A0ABW1MJL5_9ACTN</name>
<proteinExistence type="predicted"/>
<sequence>MKTVRLLTIRARSAAYRLLARRDHRTMRPARERHALHRPATADDAA</sequence>
<dbReference type="Proteomes" id="UP001596139">
    <property type="component" value="Unassembled WGS sequence"/>
</dbReference>
<keyword evidence="3" id="KW-1185">Reference proteome</keyword>
<reference evidence="3" key="1">
    <citation type="journal article" date="2019" name="Int. J. Syst. Evol. Microbiol.">
        <title>The Global Catalogue of Microorganisms (GCM) 10K type strain sequencing project: providing services to taxonomists for standard genome sequencing and annotation.</title>
        <authorList>
            <consortium name="The Broad Institute Genomics Platform"/>
            <consortium name="The Broad Institute Genome Sequencing Center for Infectious Disease"/>
            <person name="Wu L."/>
            <person name="Ma J."/>
        </authorList>
    </citation>
    <scope>NUCLEOTIDE SEQUENCE [LARGE SCALE GENOMIC DNA]</scope>
    <source>
        <strain evidence="3">CGMCC 1.15180</strain>
    </source>
</reference>
<organism evidence="2 3">
    <name type="scientific">Streptomyces ochraceiscleroticus</name>
    <dbReference type="NCBI Taxonomy" id="47761"/>
    <lineage>
        <taxon>Bacteria</taxon>
        <taxon>Bacillati</taxon>
        <taxon>Actinomycetota</taxon>
        <taxon>Actinomycetes</taxon>
        <taxon>Kitasatosporales</taxon>
        <taxon>Streptomycetaceae</taxon>
        <taxon>Streptomyces</taxon>
    </lineage>
</organism>
<evidence type="ECO:0008006" key="4">
    <source>
        <dbReference type="Google" id="ProtNLM"/>
    </source>
</evidence>
<dbReference type="EMBL" id="JBHSPX010000004">
    <property type="protein sequence ID" value="MFC6063945.1"/>
    <property type="molecule type" value="Genomic_DNA"/>
</dbReference>
<feature type="region of interest" description="Disordered" evidence="1">
    <location>
        <begin position="25"/>
        <end position="46"/>
    </location>
</feature>